<name>A0A3B7MI56_9BACT</name>
<evidence type="ECO:0000313" key="2">
    <source>
        <dbReference type="Proteomes" id="UP000263900"/>
    </source>
</evidence>
<protein>
    <submittedName>
        <fullName evidence="1">Uncharacterized protein</fullName>
    </submittedName>
</protein>
<dbReference type="AlphaFoldDB" id="A0A3B7MI56"/>
<dbReference type="EMBL" id="CP032157">
    <property type="protein sequence ID" value="AXY72993.1"/>
    <property type="molecule type" value="Genomic_DNA"/>
</dbReference>
<reference evidence="1 2" key="1">
    <citation type="submission" date="2018-09" db="EMBL/GenBank/DDBJ databases">
        <title>Genome sequencing of strain 6GH32-13.</title>
        <authorList>
            <person name="Weon H.-Y."/>
            <person name="Heo J."/>
            <person name="Kwon S.-W."/>
        </authorList>
    </citation>
    <scope>NUCLEOTIDE SEQUENCE [LARGE SCALE GENOMIC DNA]</scope>
    <source>
        <strain evidence="1 2">5GH32-13</strain>
    </source>
</reference>
<keyword evidence="2" id="KW-1185">Reference proteome</keyword>
<evidence type="ECO:0000313" key="1">
    <source>
        <dbReference type="EMBL" id="AXY72993.1"/>
    </source>
</evidence>
<proteinExistence type="predicted"/>
<gene>
    <name evidence="1" type="ORF">D3H65_02975</name>
</gene>
<dbReference type="RefSeq" id="WP_119048831.1">
    <property type="nucleotide sequence ID" value="NZ_CP032157.1"/>
</dbReference>
<dbReference type="KEGG" id="pseg:D3H65_02975"/>
<dbReference type="OrthoDB" id="673636at2"/>
<dbReference type="Proteomes" id="UP000263900">
    <property type="component" value="Chromosome"/>
</dbReference>
<accession>A0A3B7MI56</accession>
<sequence length="94" mass="10814">MSFLKEHLAGNHYHWLTAPVGTAFSGSPGRRLFDPFNGLQVLYIINYFGEAIGKLTIDQGRKLETLMLKELPTTIKSEMGVFNWLREQYMYEAD</sequence>
<organism evidence="1 2">
    <name type="scientific">Paraflavitalea soli</name>
    <dbReference type="NCBI Taxonomy" id="2315862"/>
    <lineage>
        <taxon>Bacteria</taxon>
        <taxon>Pseudomonadati</taxon>
        <taxon>Bacteroidota</taxon>
        <taxon>Chitinophagia</taxon>
        <taxon>Chitinophagales</taxon>
        <taxon>Chitinophagaceae</taxon>
        <taxon>Paraflavitalea</taxon>
    </lineage>
</organism>